<keyword evidence="2" id="KW-1185">Reference proteome</keyword>
<reference evidence="1 2" key="1">
    <citation type="submission" date="2019-04" db="EMBL/GenBank/DDBJ databases">
        <authorList>
            <person name="Grouzdev D.S."/>
            <person name="Nazina T.N."/>
        </authorList>
    </citation>
    <scope>NUCLEOTIDE SEQUENCE [LARGE SCALE GENOMIC DNA]</scope>
    <source>
        <strain evidence="1 2">SHC 3-19</strain>
    </source>
</reference>
<evidence type="ECO:0000313" key="2">
    <source>
        <dbReference type="Proteomes" id="UP000308508"/>
    </source>
</evidence>
<proteinExistence type="predicted"/>
<accession>A0A5R9PDG4</accession>
<name>A0A5R9PDG4_9GAMM</name>
<protein>
    <submittedName>
        <fullName evidence="1">Uncharacterized protein</fullName>
    </submittedName>
</protein>
<organism evidence="1 2">
    <name type="scientific">Thermomonas fusca</name>
    <dbReference type="NCBI Taxonomy" id="215690"/>
    <lineage>
        <taxon>Bacteria</taxon>
        <taxon>Pseudomonadati</taxon>
        <taxon>Pseudomonadota</taxon>
        <taxon>Gammaproteobacteria</taxon>
        <taxon>Lysobacterales</taxon>
        <taxon>Lysobacteraceae</taxon>
        <taxon>Thermomonas</taxon>
    </lineage>
</organism>
<sequence>MLFPYAGLAGQMMHMALQAPLVMAARMGDWMVPMVPPSARTRREASRMVLEKQAAAMESWAALNTHALLAWTQCLLGQPLSPAQVERAGRAVLAPYARRVGANAARLGRRRH</sequence>
<dbReference type="RefSeq" id="WP_138348828.1">
    <property type="nucleotide sequence ID" value="NZ_SROY01000003.1"/>
</dbReference>
<dbReference type="EMBL" id="SROY01000003">
    <property type="protein sequence ID" value="TLX21549.1"/>
    <property type="molecule type" value="Genomic_DNA"/>
</dbReference>
<dbReference type="AlphaFoldDB" id="A0A5R9PDG4"/>
<dbReference type="STRING" id="1123377.GCA_000423885_01366"/>
<gene>
    <name evidence="1" type="ORF">E5S66_08435</name>
</gene>
<evidence type="ECO:0000313" key="1">
    <source>
        <dbReference type="EMBL" id="TLX21549.1"/>
    </source>
</evidence>
<comment type="caution">
    <text evidence="1">The sequence shown here is derived from an EMBL/GenBank/DDBJ whole genome shotgun (WGS) entry which is preliminary data.</text>
</comment>
<dbReference type="Proteomes" id="UP000308508">
    <property type="component" value="Unassembled WGS sequence"/>
</dbReference>